<keyword evidence="1" id="KW-0472">Membrane</keyword>
<proteinExistence type="predicted"/>
<accession>A0A2P2KXE5</accession>
<sequence length="75" mass="8448">MFYVAHNVLCCVIFPFGLTATVIIVNLARRFMVLMSFSMPLDQCFLSNRIEFLSMPICTVAREPLSSGFLVIIAQ</sequence>
<dbReference type="AlphaFoldDB" id="A0A2P2KXE5"/>
<evidence type="ECO:0000313" key="2">
    <source>
        <dbReference type="EMBL" id="MBX10400.1"/>
    </source>
</evidence>
<reference evidence="2" key="1">
    <citation type="submission" date="2018-02" db="EMBL/GenBank/DDBJ databases">
        <title>Rhizophora mucronata_Transcriptome.</title>
        <authorList>
            <person name="Meera S.P."/>
            <person name="Sreeshan A."/>
            <person name="Augustine A."/>
        </authorList>
    </citation>
    <scope>NUCLEOTIDE SEQUENCE</scope>
    <source>
        <tissue evidence="2">Leaf</tissue>
    </source>
</reference>
<dbReference type="EMBL" id="GGEC01029916">
    <property type="protein sequence ID" value="MBX10400.1"/>
    <property type="molecule type" value="Transcribed_RNA"/>
</dbReference>
<keyword evidence="1" id="KW-0812">Transmembrane</keyword>
<organism evidence="2">
    <name type="scientific">Rhizophora mucronata</name>
    <name type="common">Asiatic mangrove</name>
    <dbReference type="NCBI Taxonomy" id="61149"/>
    <lineage>
        <taxon>Eukaryota</taxon>
        <taxon>Viridiplantae</taxon>
        <taxon>Streptophyta</taxon>
        <taxon>Embryophyta</taxon>
        <taxon>Tracheophyta</taxon>
        <taxon>Spermatophyta</taxon>
        <taxon>Magnoliopsida</taxon>
        <taxon>eudicotyledons</taxon>
        <taxon>Gunneridae</taxon>
        <taxon>Pentapetalae</taxon>
        <taxon>rosids</taxon>
        <taxon>fabids</taxon>
        <taxon>Malpighiales</taxon>
        <taxon>Rhizophoraceae</taxon>
        <taxon>Rhizophora</taxon>
    </lineage>
</organism>
<keyword evidence="1" id="KW-1133">Transmembrane helix</keyword>
<feature type="transmembrane region" description="Helical" evidence="1">
    <location>
        <begin position="6"/>
        <end position="28"/>
    </location>
</feature>
<name>A0A2P2KXE5_RHIMU</name>
<evidence type="ECO:0000256" key="1">
    <source>
        <dbReference type="SAM" id="Phobius"/>
    </source>
</evidence>
<protein>
    <submittedName>
        <fullName evidence="2">Uncharacterized protein</fullName>
    </submittedName>
</protein>